<comment type="subcellular location">
    <subcellularLocation>
        <location evidence="1">Membrane</location>
    </subcellularLocation>
</comment>
<dbReference type="CDD" id="cd06530">
    <property type="entry name" value="S26_SPase_I"/>
    <property type="match status" value="1"/>
</dbReference>
<dbReference type="GO" id="GO:0016020">
    <property type="term" value="C:membrane"/>
    <property type="evidence" value="ECO:0007669"/>
    <property type="project" value="UniProtKB-SubCell"/>
</dbReference>
<dbReference type="InterPro" id="IPR036286">
    <property type="entry name" value="LexA/Signal_pep-like_sf"/>
</dbReference>
<evidence type="ECO:0000256" key="2">
    <source>
        <dbReference type="ARBA" id="ARBA00022692"/>
    </source>
</evidence>
<dbReference type="SUPFAM" id="SSF51306">
    <property type="entry name" value="LexA/Signal peptidase"/>
    <property type="match status" value="1"/>
</dbReference>
<proteinExistence type="predicted"/>
<gene>
    <name evidence="6" type="ORF">UFOPK1874_00920</name>
</gene>
<feature type="transmembrane region" description="Helical" evidence="5">
    <location>
        <begin position="20"/>
        <end position="48"/>
    </location>
</feature>
<dbReference type="NCBIfam" id="TIGR02228">
    <property type="entry name" value="sigpep_I_arch"/>
    <property type="match status" value="1"/>
</dbReference>
<reference evidence="6" key="1">
    <citation type="submission" date="2020-05" db="EMBL/GenBank/DDBJ databases">
        <authorList>
            <person name="Chiriac C."/>
            <person name="Salcher M."/>
            <person name="Ghai R."/>
            <person name="Kavagutti S V."/>
        </authorList>
    </citation>
    <scope>NUCLEOTIDE SEQUENCE</scope>
</reference>
<evidence type="ECO:0000256" key="4">
    <source>
        <dbReference type="ARBA" id="ARBA00023136"/>
    </source>
</evidence>
<dbReference type="GO" id="GO:0006465">
    <property type="term" value="P:signal peptide processing"/>
    <property type="evidence" value="ECO:0007669"/>
    <property type="project" value="InterPro"/>
</dbReference>
<keyword evidence="3 5" id="KW-1133">Transmembrane helix</keyword>
<keyword evidence="2 5" id="KW-0812">Transmembrane</keyword>
<name>A0A6J6I3J5_9ZZZZ</name>
<organism evidence="6">
    <name type="scientific">freshwater metagenome</name>
    <dbReference type="NCBI Taxonomy" id="449393"/>
    <lineage>
        <taxon>unclassified sequences</taxon>
        <taxon>metagenomes</taxon>
        <taxon>ecological metagenomes</taxon>
    </lineage>
</organism>
<keyword evidence="4 5" id="KW-0472">Membrane</keyword>
<dbReference type="PANTHER" id="PTHR10806">
    <property type="entry name" value="SIGNAL PEPTIDASE COMPLEX CATALYTIC SUBUNIT SEC11"/>
    <property type="match status" value="1"/>
</dbReference>
<dbReference type="PANTHER" id="PTHR10806:SF6">
    <property type="entry name" value="SIGNAL PEPTIDASE COMPLEX CATALYTIC SUBUNIT SEC11"/>
    <property type="match status" value="1"/>
</dbReference>
<dbReference type="AlphaFoldDB" id="A0A6J6I3J5"/>
<evidence type="ECO:0000313" key="6">
    <source>
        <dbReference type="EMBL" id="CAB4619127.1"/>
    </source>
</evidence>
<dbReference type="InterPro" id="IPR001733">
    <property type="entry name" value="Peptidase_S26B"/>
</dbReference>
<feature type="transmembrane region" description="Helical" evidence="5">
    <location>
        <begin position="173"/>
        <end position="191"/>
    </location>
</feature>
<dbReference type="GO" id="GO:0004252">
    <property type="term" value="F:serine-type endopeptidase activity"/>
    <property type="evidence" value="ECO:0007669"/>
    <property type="project" value="InterPro"/>
</dbReference>
<evidence type="ECO:0000256" key="3">
    <source>
        <dbReference type="ARBA" id="ARBA00022989"/>
    </source>
</evidence>
<protein>
    <submittedName>
        <fullName evidence="6">Unannotated protein</fullName>
    </submittedName>
</protein>
<evidence type="ECO:0000256" key="5">
    <source>
        <dbReference type="SAM" id="Phobius"/>
    </source>
</evidence>
<evidence type="ECO:0000256" key="1">
    <source>
        <dbReference type="ARBA" id="ARBA00004370"/>
    </source>
</evidence>
<dbReference type="InterPro" id="IPR019533">
    <property type="entry name" value="Peptidase_S26"/>
</dbReference>
<accession>A0A6J6I3J5</accession>
<sequence length="204" mass="21808">MSFLLLQSPTLWDFKYLITGVLRVFRTAIAVAFTAIVLATVALAFASIRSTDSVVGPRIFGKNVLVVRSGSMNGTFPVGSAVVINPISPSGMKSLRVGTIVSFKSAANPDILITHRIMETIARGGGRVVFRTKGDSNTLADQTFLDPSQVVGTYSYAIPHGGHVLVAIQSGRLLAALVIAFIFASISLMFTNRAFASSDQWEIL</sequence>
<dbReference type="EMBL" id="CAEZUX010000111">
    <property type="protein sequence ID" value="CAB4619127.1"/>
    <property type="molecule type" value="Genomic_DNA"/>
</dbReference>